<sequence>MDTESVLPEEQTVSGILCGELATRPYPIGNFLNGVRAPSNKVILVGSSSKRQIAQSHFFPSDWLSLGNALPP</sequence>
<gene>
    <name evidence="1" type="ORF">OUZ56_033656</name>
</gene>
<dbReference type="Proteomes" id="UP001234178">
    <property type="component" value="Unassembled WGS sequence"/>
</dbReference>
<organism evidence="1 2">
    <name type="scientific">Daphnia magna</name>
    <dbReference type="NCBI Taxonomy" id="35525"/>
    <lineage>
        <taxon>Eukaryota</taxon>
        <taxon>Metazoa</taxon>
        <taxon>Ecdysozoa</taxon>
        <taxon>Arthropoda</taxon>
        <taxon>Crustacea</taxon>
        <taxon>Branchiopoda</taxon>
        <taxon>Diplostraca</taxon>
        <taxon>Cladocera</taxon>
        <taxon>Anomopoda</taxon>
        <taxon>Daphniidae</taxon>
        <taxon>Daphnia</taxon>
    </lineage>
</organism>
<name>A0ABQ9ZY42_9CRUS</name>
<evidence type="ECO:0000313" key="2">
    <source>
        <dbReference type="Proteomes" id="UP001234178"/>
    </source>
</evidence>
<reference evidence="1 2" key="1">
    <citation type="journal article" date="2023" name="Nucleic Acids Res.">
        <title>The hologenome of Daphnia magna reveals possible DNA methylation and microbiome-mediated evolution of the host genome.</title>
        <authorList>
            <person name="Chaturvedi A."/>
            <person name="Li X."/>
            <person name="Dhandapani V."/>
            <person name="Marshall H."/>
            <person name="Kissane S."/>
            <person name="Cuenca-Cambronero M."/>
            <person name="Asole G."/>
            <person name="Calvet F."/>
            <person name="Ruiz-Romero M."/>
            <person name="Marangio P."/>
            <person name="Guigo R."/>
            <person name="Rago D."/>
            <person name="Mirbahai L."/>
            <person name="Eastwood N."/>
            <person name="Colbourne J.K."/>
            <person name="Zhou J."/>
            <person name="Mallon E."/>
            <person name="Orsini L."/>
        </authorList>
    </citation>
    <scope>NUCLEOTIDE SEQUENCE [LARGE SCALE GENOMIC DNA]</scope>
    <source>
        <strain evidence="1">LRV0_1</strain>
    </source>
</reference>
<keyword evidence="2" id="KW-1185">Reference proteome</keyword>
<evidence type="ECO:0000313" key="1">
    <source>
        <dbReference type="EMBL" id="KAK4017818.1"/>
    </source>
</evidence>
<proteinExistence type="predicted"/>
<accession>A0ABQ9ZY42</accession>
<dbReference type="EMBL" id="JAOYFB010000023">
    <property type="protein sequence ID" value="KAK4017818.1"/>
    <property type="molecule type" value="Genomic_DNA"/>
</dbReference>
<protein>
    <submittedName>
        <fullName evidence="1">Uncharacterized protein</fullName>
    </submittedName>
</protein>
<comment type="caution">
    <text evidence="1">The sequence shown here is derived from an EMBL/GenBank/DDBJ whole genome shotgun (WGS) entry which is preliminary data.</text>
</comment>